<evidence type="ECO:0000256" key="1">
    <source>
        <dbReference type="SAM" id="Phobius"/>
    </source>
</evidence>
<comment type="caution">
    <text evidence="2">The sequence shown here is derived from an EMBL/GenBank/DDBJ whole genome shotgun (WGS) entry which is preliminary data.</text>
</comment>
<dbReference type="Pfam" id="PF04896">
    <property type="entry name" value="AmoC"/>
    <property type="match status" value="1"/>
</dbReference>
<dbReference type="AlphaFoldDB" id="X1GYL5"/>
<gene>
    <name evidence="2" type="ORF">S03H2_49905</name>
</gene>
<feature type="transmembrane region" description="Helical" evidence="1">
    <location>
        <begin position="67"/>
        <end position="92"/>
    </location>
</feature>
<feature type="non-terminal residue" evidence="2">
    <location>
        <position position="94"/>
    </location>
</feature>
<dbReference type="InterPro" id="IPR006980">
    <property type="entry name" value="NH3_CH4_mOase_C"/>
</dbReference>
<name>X1GYL5_9ZZZZ</name>
<keyword evidence="1" id="KW-1133">Transmembrane helix</keyword>
<reference evidence="2" key="1">
    <citation type="journal article" date="2014" name="Front. Microbiol.">
        <title>High frequency of phylogenetically diverse reductive dehalogenase-homologous genes in deep subseafloor sedimentary metagenomes.</title>
        <authorList>
            <person name="Kawai M."/>
            <person name="Futagami T."/>
            <person name="Toyoda A."/>
            <person name="Takaki Y."/>
            <person name="Nishi S."/>
            <person name="Hori S."/>
            <person name="Arai W."/>
            <person name="Tsubouchi T."/>
            <person name="Morono Y."/>
            <person name="Uchiyama I."/>
            <person name="Ito T."/>
            <person name="Fujiyama A."/>
            <person name="Inagaki F."/>
            <person name="Takami H."/>
        </authorList>
    </citation>
    <scope>NUCLEOTIDE SEQUENCE</scope>
    <source>
        <strain evidence="2">Expedition CK06-06</strain>
    </source>
</reference>
<dbReference type="InterPro" id="IPR023349">
    <property type="entry name" value="NH3_CH4_mOase_C_sf"/>
</dbReference>
<keyword evidence="1" id="KW-0472">Membrane</keyword>
<dbReference type="Gene3D" id="1.20.1050.50">
    <property type="entry name" value="Particulate methane monooxygenase subunit c2. Chain: C"/>
    <property type="match status" value="1"/>
</dbReference>
<keyword evidence="1" id="KW-0812">Transmembrane</keyword>
<accession>X1GYL5</accession>
<sequence>MSDVAVAKIAPTVRTAKGEKSRFSISLAGFGAALIGLTSIYMGARLYQLAYGFTKGLDATAPEFSTYWMTFFKIETLTLYGACVLCWIYLFVTR</sequence>
<dbReference type="EMBL" id="BARU01031562">
    <property type="protein sequence ID" value="GAH62262.1"/>
    <property type="molecule type" value="Genomic_DNA"/>
</dbReference>
<proteinExistence type="predicted"/>
<feature type="transmembrane region" description="Helical" evidence="1">
    <location>
        <begin position="23"/>
        <end position="47"/>
    </location>
</feature>
<organism evidence="2">
    <name type="scientific">marine sediment metagenome</name>
    <dbReference type="NCBI Taxonomy" id="412755"/>
    <lineage>
        <taxon>unclassified sequences</taxon>
        <taxon>metagenomes</taxon>
        <taxon>ecological metagenomes</taxon>
    </lineage>
</organism>
<protein>
    <submittedName>
        <fullName evidence="2">Uncharacterized protein</fullName>
    </submittedName>
</protein>
<evidence type="ECO:0000313" key="2">
    <source>
        <dbReference type="EMBL" id="GAH62262.1"/>
    </source>
</evidence>